<keyword evidence="2" id="KW-1185">Reference proteome</keyword>
<comment type="caution">
    <text evidence="1">The sequence shown here is derived from an EMBL/GenBank/DDBJ whole genome shotgun (WGS) entry which is preliminary data.</text>
</comment>
<dbReference type="CDD" id="cd02846">
    <property type="entry name" value="PAZ_argonaute_like"/>
    <property type="match status" value="1"/>
</dbReference>
<dbReference type="SUPFAM" id="SSF101690">
    <property type="entry name" value="PAZ domain"/>
    <property type="match status" value="1"/>
</dbReference>
<organism evidence="1 2">
    <name type="scientific">Tilletia laevis</name>
    <dbReference type="NCBI Taxonomy" id="157183"/>
    <lineage>
        <taxon>Eukaryota</taxon>
        <taxon>Fungi</taxon>
        <taxon>Dikarya</taxon>
        <taxon>Basidiomycota</taxon>
        <taxon>Ustilaginomycotina</taxon>
        <taxon>Exobasidiomycetes</taxon>
        <taxon>Tilletiales</taxon>
        <taxon>Tilletiaceae</taxon>
        <taxon>Tilletia</taxon>
    </lineage>
</organism>
<reference evidence="1 2" key="1">
    <citation type="submission" date="2020-10" db="EMBL/GenBank/DDBJ databases">
        <authorList>
            <person name="Sedaghatjoo S."/>
        </authorList>
    </citation>
    <scope>NUCLEOTIDE SEQUENCE [LARGE SCALE GENOMIC DNA]</scope>
    <source>
        <strain evidence="1 2">LLFL</strain>
    </source>
</reference>
<gene>
    <name evidence="1" type="ORF">JKILLFL_G4658</name>
</gene>
<dbReference type="Proteomes" id="UP000836404">
    <property type="component" value="Unassembled WGS sequence"/>
</dbReference>
<evidence type="ECO:0000313" key="2">
    <source>
        <dbReference type="Proteomes" id="UP000836404"/>
    </source>
</evidence>
<accession>A0A9N8LYA7</accession>
<proteinExistence type="predicted"/>
<protein>
    <submittedName>
        <fullName evidence="1">Uncharacterized protein</fullName>
    </submittedName>
</protein>
<dbReference type="AlphaFoldDB" id="A0A9N8LYA7"/>
<evidence type="ECO:0000313" key="1">
    <source>
        <dbReference type="EMBL" id="CAD6960623.1"/>
    </source>
</evidence>
<dbReference type="Gene3D" id="2.170.260.10">
    <property type="entry name" value="paz domain"/>
    <property type="match status" value="1"/>
</dbReference>
<dbReference type="InterPro" id="IPR036085">
    <property type="entry name" value="PAZ_dom_sf"/>
</dbReference>
<sequence length="130" mass="15436">MADKNIHNILSNLVLTARDFWRWRTWWPRWRCHPIAILSNIGVADRQALRKHLYRVRLRLTHRPSRRLEMFDSLTATPATQTKFDRNGELVSVAAYFKDTYNYTIRFPHKFRGQIGFVLTSPRAVLRRGG</sequence>
<name>A0A9N8LYA7_9BASI</name>
<dbReference type="EMBL" id="CAJHJF010007039">
    <property type="protein sequence ID" value="CAD6960623.1"/>
    <property type="molecule type" value="Genomic_DNA"/>
</dbReference>